<keyword evidence="2" id="KW-0479">Metal-binding</keyword>
<dbReference type="GO" id="GO:0008270">
    <property type="term" value="F:zinc ion binding"/>
    <property type="evidence" value="ECO:0007669"/>
    <property type="project" value="UniProtKB-KW"/>
</dbReference>
<feature type="domain" description="Nuclear receptor" evidence="11">
    <location>
        <begin position="300"/>
        <end position="376"/>
    </location>
</feature>
<keyword evidence="5" id="KW-0805">Transcription regulation</keyword>
<dbReference type="EMBL" id="KL367507">
    <property type="protein sequence ID" value="KFD68199.1"/>
    <property type="molecule type" value="Genomic_DNA"/>
</dbReference>
<dbReference type="Gene3D" id="3.30.50.10">
    <property type="entry name" value="Erythroid Transcription Factor GATA-1, subunit A"/>
    <property type="match status" value="1"/>
</dbReference>
<evidence type="ECO:0008006" key="14">
    <source>
        <dbReference type="Google" id="ProtNLM"/>
    </source>
</evidence>
<protein>
    <recommendedName>
        <fullName evidence="14">Nuclear receptor domain-containing protein</fullName>
    </recommendedName>
</protein>
<evidence type="ECO:0000256" key="4">
    <source>
        <dbReference type="ARBA" id="ARBA00022833"/>
    </source>
</evidence>
<dbReference type="PROSITE" id="PS51843">
    <property type="entry name" value="NR_LBD"/>
    <property type="match status" value="1"/>
</dbReference>
<dbReference type="GO" id="GO:0000978">
    <property type="term" value="F:RNA polymerase II cis-regulatory region sequence-specific DNA binding"/>
    <property type="evidence" value="ECO:0007669"/>
    <property type="project" value="TreeGrafter"/>
</dbReference>
<dbReference type="SMART" id="SM00399">
    <property type="entry name" value="ZnF_C4"/>
    <property type="match status" value="1"/>
</dbReference>
<organism evidence="13">
    <name type="scientific">Trichuris suis</name>
    <name type="common">pig whipworm</name>
    <dbReference type="NCBI Taxonomy" id="68888"/>
    <lineage>
        <taxon>Eukaryota</taxon>
        <taxon>Metazoa</taxon>
        <taxon>Ecdysozoa</taxon>
        <taxon>Nematoda</taxon>
        <taxon>Enoplea</taxon>
        <taxon>Dorylaimia</taxon>
        <taxon>Trichinellida</taxon>
        <taxon>Trichuridae</taxon>
        <taxon>Trichuris</taxon>
    </lineage>
</organism>
<dbReference type="InterPro" id="IPR000536">
    <property type="entry name" value="Nucl_hrmn_rcpt_lig-bd"/>
</dbReference>
<evidence type="ECO:0000256" key="5">
    <source>
        <dbReference type="ARBA" id="ARBA00023015"/>
    </source>
</evidence>
<evidence type="ECO:0000259" key="12">
    <source>
        <dbReference type="PROSITE" id="PS51843"/>
    </source>
</evidence>
<dbReference type="PRINTS" id="PR00546">
    <property type="entry name" value="THYROIDHORMR"/>
</dbReference>
<keyword evidence="3" id="KW-0863">Zinc-finger</keyword>
<dbReference type="Gene3D" id="1.10.565.10">
    <property type="entry name" value="Retinoid X Receptor"/>
    <property type="match status" value="1"/>
</dbReference>
<evidence type="ECO:0000256" key="1">
    <source>
        <dbReference type="ARBA" id="ARBA00008092"/>
    </source>
</evidence>
<dbReference type="InterPro" id="IPR001628">
    <property type="entry name" value="Znf_hrmn_rcpt"/>
</dbReference>
<reference evidence="13" key="1">
    <citation type="journal article" date="2014" name="Nat. Genet.">
        <title>Genome and transcriptome of the porcine whipworm Trichuris suis.</title>
        <authorList>
            <person name="Jex A.R."/>
            <person name="Nejsum P."/>
            <person name="Schwarz E.M."/>
            <person name="Hu L."/>
            <person name="Young N.D."/>
            <person name="Hall R.S."/>
            <person name="Korhonen P.K."/>
            <person name="Liao S."/>
            <person name="Thamsborg S."/>
            <person name="Xia J."/>
            <person name="Xu P."/>
            <person name="Wang S."/>
            <person name="Scheerlinck J.P."/>
            <person name="Hofmann A."/>
            <person name="Sternberg P.W."/>
            <person name="Wang J."/>
            <person name="Gasser R.B."/>
        </authorList>
    </citation>
    <scope>NUCLEOTIDE SEQUENCE [LARGE SCALE GENOMIC DNA]</scope>
    <source>
        <strain evidence="13">DCEP-RM93F</strain>
    </source>
</reference>
<keyword evidence="8" id="KW-0675">Receptor</keyword>
<evidence type="ECO:0000256" key="6">
    <source>
        <dbReference type="ARBA" id="ARBA00023125"/>
    </source>
</evidence>
<dbReference type="AlphaFoldDB" id="A0A085NFF3"/>
<dbReference type="PRINTS" id="PR00398">
    <property type="entry name" value="STRDHORMONER"/>
</dbReference>
<gene>
    <name evidence="13" type="ORF">M514_06172</name>
</gene>
<dbReference type="InterPro" id="IPR035500">
    <property type="entry name" value="NHR-like_dom_sf"/>
</dbReference>
<evidence type="ECO:0000256" key="3">
    <source>
        <dbReference type="ARBA" id="ARBA00022771"/>
    </source>
</evidence>
<dbReference type="GO" id="GO:0045944">
    <property type="term" value="P:positive regulation of transcription by RNA polymerase II"/>
    <property type="evidence" value="ECO:0007669"/>
    <property type="project" value="TreeGrafter"/>
</dbReference>
<feature type="compositionally biased region" description="Polar residues" evidence="10">
    <location>
        <begin position="859"/>
        <end position="877"/>
    </location>
</feature>
<comment type="similarity">
    <text evidence="1">Belongs to the nuclear hormone receptor family. NR1 subfamily.</text>
</comment>
<dbReference type="SUPFAM" id="SSF57716">
    <property type="entry name" value="Glucocorticoid receptor-like (DNA-binding domain)"/>
    <property type="match status" value="1"/>
</dbReference>
<feature type="domain" description="NR LBD" evidence="12">
    <location>
        <begin position="462"/>
        <end position="718"/>
    </location>
</feature>
<dbReference type="CDD" id="cd07166">
    <property type="entry name" value="NR_DBD_REV_ERB"/>
    <property type="match status" value="1"/>
</dbReference>
<dbReference type="Pfam" id="PF00105">
    <property type="entry name" value="zf-C4"/>
    <property type="match status" value="1"/>
</dbReference>
<dbReference type="GO" id="GO:0009755">
    <property type="term" value="P:hormone-mediated signaling pathway"/>
    <property type="evidence" value="ECO:0007669"/>
    <property type="project" value="TreeGrafter"/>
</dbReference>
<dbReference type="FunFam" id="3.30.50.10:FF:000056">
    <property type="entry name" value="Peroxisome proliferator-activated receptor gamma"/>
    <property type="match status" value="1"/>
</dbReference>
<dbReference type="InterPro" id="IPR013088">
    <property type="entry name" value="Znf_NHR/GATA"/>
</dbReference>
<dbReference type="GO" id="GO:0030154">
    <property type="term" value="P:cell differentiation"/>
    <property type="evidence" value="ECO:0007669"/>
    <property type="project" value="TreeGrafter"/>
</dbReference>
<proteinExistence type="inferred from homology"/>
<dbReference type="InterPro" id="IPR001728">
    <property type="entry name" value="ThyrH_rcpt"/>
</dbReference>
<dbReference type="GO" id="GO:0004879">
    <property type="term" value="F:nuclear receptor activity"/>
    <property type="evidence" value="ECO:0007669"/>
    <property type="project" value="InterPro"/>
</dbReference>
<evidence type="ECO:0000256" key="9">
    <source>
        <dbReference type="ARBA" id="ARBA00023242"/>
    </source>
</evidence>
<keyword evidence="7" id="KW-0804">Transcription</keyword>
<name>A0A085NFF3_9BILA</name>
<evidence type="ECO:0000256" key="7">
    <source>
        <dbReference type="ARBA" id="ARBA00023163"/>
    </source>
</evidence>
<feature type="region of interest" description="Disordered" evidence="10">
    <location>
        <begin position="857"/>
        <end position="877"/>
    </location>
</feature>
<evidence type="ECO:0000259" key="11">
    <source>
        <dbReference type="PROSITE" id="PS51030"/>
    </source>
</evidence>
<evidence type="ECO:0000256" key="2">
    <source>
        <dbReference type="ARBA" id="ARBA00022723"/>
    </source>
</evidence>
<dbReference type="SMART" id="SM00430">
    <property type="entry name" value="HOLI"/>
    <property type="match status" value="1"/>
</dbReference>
<sequence>MKIKVINCLHDRMLSKLSLLEMIVWSAIFHSNVDSRLSSPVPKKLRMTLRLNAYPSAKRGYVSESLVERCSLMYYNALQLSALTHLLVTRSPFETQRSPLAQRWSFRELPASGSASCGMQSDGQNPSTDSKQLVNSVIVSTSVCKAEGPAEQSAAAVAELTTTEQAGWPSAFRLVSRSTSLPLQQQHQQSLSDGHLVGSLSPLNLASILSQSLSAPSSSASSAIDFLPSPKRHEYLLQAVEQSFISQPRKCQGRLQDPAFDGYESSQIESLLSASQSSSSLLCERQASLSCSETSFEGSSVLCQVCGDKASGFHYGVHACEGCKGFFRRSIQQKIQYRPCSKNQQCSVLRINRNRCQYCRLKKCIAVGMSRDGMMHTTYYLLFNTSLTVELVAFCFGMRVICQFSKSPRRACSRARRIFSMYLIAAVRFGRVPKREKAKILAEMQRASAHSQATNLAAIVEDGKHMVASIVSAYLEANMYFKSRSIPLMQTFREKSFVLRPSPTACPLHSGSTATMDVNNEELTNSYLPAIRAIVNFAKNIPGFLVLPEEDQIILLKAGVFEVLLLQLSSLFDMNTKSLVLLNGSVYQRGGCPAQGNSGTGPNCFLIDSLFDFIDHFTMLQVTDIELALFSAIILISSSRPGLKNADLVEKFNQRLRNLLQQIICVQHGADMSLFNSLMLKIPDLRTLNTLHAEKLLILNLDSQDKRSRNDLIRKVKRTLMDTNSDVDTADAIGHHLIPNEDSGRSSIARSIFKRAVILANTSGICPTSSINHLETNASLYGISVSAAGHASPNKFSDLLRIGNSCTSTTSAIARDHRSSAQILEADHRSMDNLNLKVVSSPLADIKATLHSPVWPAKDNTSFDSGKGSLSATESYSSSDSLNEHHIEEFETKSAPVFSHKPLILSSPLNQSSLTLSEQMPTLKQALQTPPLISIQTHEKTGYCAEEERALTNLRDRHACLASLLEKQPTELFITANGGDSSSSNVSAGLPLDCALPSYSASYQQWARLYGSQKPINNLCSYILPFYLNRATPVPSKYGPFLNDPLLHSRVINNLRSIIDEKLLLNSANTVPKSSLSAGTCGISRTTNVRPNNQFVLHNQSGSPSLLQSGSRRANGANTLVSVMRRNVSPKREFPEELDNEEPLNLSKKATYCTESSSKVKVPQKQGVYSVKSEWKSTLTSA</sequence>
<dbReference type="Proteomes" id="UP000030758">
    <property type="component" value="Unassembled WGS sequence"/>
</dbReference>
<keyword evidence="9" id="KW-0539">Nucleus</keyword>
<evidence type="ECO:0000313" key="13">
    <source>
        <dbReference type="EMBL" id="KFD68199.1"/>
    </source>
</evidence>
<keyword evidence="6" id="KW-0238">DNA-binding</keyword>
<dbReference type="GO" id="GO:0000122">
    <property type="term" value="P:negative regulation of transcription by RNA polymerase II"/>
    <property type="evidence" value="ECO:0007669"/>
    <property type="project" value="TreeGrafter"/>
</dbReference>
<dbReference type="PROSITE" id="PS00031">
    <property type="entry name" value="NUCLEAR_REC_DBD_1"/>
    <property type="match status" value="1"/>
</dbReference>
<dbReference type="SUPFAM" id="SSF48508">
    <property type="entry name" value="Nuclear receptor ligand-binding domain"/>
    <property type="match status" value="1"/>
</dbReference>
<dbReference type="PANTHER" id="PTHR24082:SF473">
    <property type="entry name" value="ECDYSONE-INDUCED PROTEIN 75B, ISOFORM B"/>
    <property type="match status" value="1"/>
</dbReference>
<dbReference type="PANTHER" id="PTHR24082">
    <property type="entry name" value="NUCLEAR HORMONE RECEPTOR"/>
    <property type="match status" value="1"/>
</dbReference>
<evidence type="ECO:0000256" key="8">
    <source>
        <dbReference type="ARBA" id="ARBA00023170"/>
    </source>
</evidence>
<dbReference type="InterPro" id="IPR001723">
    <property type="entry name" value="Nuclear_hrmn_rcpt"/>
</dbReference>
<dbReference type="PRINTS" id="PR00047">
    <property type="entry name" value="STROIDFINGER"/>
</dbReference>
<dbReference type="Pfam" id="PF00104">
    <property type="entry name" value="Hormone_recep"/>
    <property type="match status" value="1"/>
</dbReference>
<evidence type="ECO:0000256" key="10">
    <source>
        <dbReference type="SAM" id="MobiDB-lite"/>
    </source>
</evidence>
<dbReference type="PROSITE" id="PS51030">
    <property type="entry name" value="NUCLEAR_REC_DBD_2"/>
    <property type="match status" value="1"/>
</dbReference>
<keyword evidence="4" id="KW-0862">Zinc</keyword>
<dbReference type="InterPro" id="IPR050234">
    <property type="entry name" value="Nuclear_hormone_rcpt_NR1"/>
</dbReference>
<accession>A0A085NFF3</accession>